<gene>
    <name evidence="1" type="ORF">CLOSTHATH_07069</name>
</gene>
<name>D3ATV8_9FIRM</name>
<dbReference type="EMBL" id="ACIO01000947">
    <property type="protein sequence ID" value="EFC94749.1"/>
    <property type="molecule type" value="Genomic_DNA"/>
</dbReference>
<evidence type="ECO:0000313" key="2">
    <source>
        <dbReference type="Proteomes" id="UP000004968"/>
    </source>
</evidence>
<evidence type="ECO:0000313" key="1">
    <source>
        <dbReference type="EMBL" id="EFC94749.1"/>
    </source>
</evidence>
<dbReference type="HOGENOM" id="CLU_2825256_0_0_9"/>
<dbReference type="Proteomes" id="UP000004968">
    <property type="component" value="Unassembled WGS sequence"/>
</dbReference>
<accession>D3ATV8</accession>
<reference evidence="1 2" key="1">
    <citation type="submission" date="2010-01" db="EMBL/GenBank/DDBJ databases">
        <authorList>
            <person name="Weinstock G."/>
            <person name="Sodergren E."/>
            <person name="Clifton S."/>
            <person name="Fulton L."/>
            <person name="Fulton B."/>
            <person name="Courtney L."/>
            <person name="Fronick C."/>
            <person name="Harrison M."/>
            <person name="Strong C."/>
            <person name="Farmer C."/>
            <person name="Delahaunty K."/>
            <person name="Markovic C."/>
            <person name="Hall O."/>
            <person name="Minx P."/>
            <person name="Tomlinson C."/>
            <person name="Mitreva M."/>
            <person name="Nelson J."/>
            <person name="Hou S."/>
            <person name="Wollam A."/>
            <person name="Pepin K.H."/>
            <person name="Johnson M."/>
            <person name="Bhonagiri V."/>
            <person name="Nash W.E."/>
            <person name="Warren W."/>
            <person name="Chinwalla A."/>
            <person name="Mardis E.R."/>
            <person name="Wilson R.K."/>
        </authorList>
    </citation>
    <scope>NUCLEOTIDE SEQUENCE [LARGE SCALE GENOMIC DNA]</scope>
    <source>
        <strain evidence="1 2">DSM 13479</strain>
    </source>
</reference>
<organism evidence="1 2">
    <name type="scientific">Hungatella hathewayi DSM 13479</name>
    <dbReference type="NCBI Taxonomy" id="566550"/>
    <lineage>
        <taxon>Bacteria</taxon>
        <taxon>Bacillati</taxon>
        <taxon>Bacillota</taxon>
        <taxon>Clostridia</taxon>
        <taxon>Lachnospirales</taxon>
        <taxon>Lachnospiraceae</taxon>
        <taxon>Hungatella</taxon>
    </lineage>
</organism>
<sequence length="66" mass="8141">MLNVHRKDEIFKIREQLKHEKEREMRMQKKKELIRIPRSHHDSYNDWNTGLVKKARLGTDVRDDSR</sequence>
<proteinExistence type="predicted"/>
<dbReference type="AlphaFoldDB" id="D3ATV8"/>
<comment type="caution">
    <text evidence="1">The sequence shown here is derived from an EMBL/GenBank/DDBJ whole genome shotgun (WGS) entry which is preliminary data.</text>
</comment>
<protein>
    <submittedName>
        <fullName evidence="1">Uncharacterized protein</fullName>
    </submittedName>
</protein>